<reference evidence="7" key="1">
    <citation type="submission" date="2023-06" db="EMBL/GenBank/DDBJ databases">
        <title>Genome-scale phylogeny and comparative genomics of the fungal order Sordariales.</title>
        <authorList>
            <consortium name="Lawrence Berkeley National Laboratory"/>
            <person name="Hensen N."/>
            <person name="Bonometti L."/>
            <person name="Westerberg I."/>
            <person name="Brannstrom I.O."/>
            <person name="Guillou S."/>
            <person name="Cros-Aarteil S."/>
            <person name="Calhoun S."/>
            <person name="Haridas S."/>
            <person name="Kuo A."/>
            <person name="Mondo S."/>
            <person name="Pangilinan J."/>
            <person name="Riley R."/>
            <person name="LaButti K."/>
            <person name="Andreopoulos B."/>
            <person name="Lipzen A."/>
            <person name="Chen C."/>
            <person name="Yanf M."/>
            <person name="Daum C."/>
            <person name="Ng V."/>
            <person name="Clum A."/>
            <person name="Steindorff A."/>
            <person name="Ohm R."/>
            <person name="Martin F."/>
            <person name="Silar P."/>
            <person name="Natvig D."/>
            <person name="Lalanne C."/>
            <person name="Gautier V."/>
            <person name="Ament-velasquez S.L."/>
            <person name="Kruys A."/>
            <person name="Hutchinson M.I."/>
            <person name="Powell A.J."/>
            <person name="Barry K."/>
            <person name="Miller A.N."/>
            <person name="Grigoriev I.V."/>
            <person name="Debuchy R."/>
            <person name="Gladieux P."/>
            <person name="Thoren M.H."/>
            <person name="Johannesson H."/>
        </authorList>
    </citation>
    <scope>NUCLEOTIDE SEQUENCE</scope>
    <source>
        <strain evidence="7">SMH3391-2</strain>
    </source>
</reference>
<feature type="region of interest" description="Disordered" evidence="6">
    <location>
        <begin position="194"/>
        <end position="270"/>
    </location>
</feature>
<feature type="compositionally biased region" description="Basic and acidic residues" evidence="6">
    <location>
        <begin position="122"/>
        <end position="133"/>
    </location>
</feature>
<accession>A0AA39WMK5</accession>
<evidence type="ECO:0000256" key="6">
    <source>
        <dbReference type="SAM" id="MobiDB-lite"/>
    </source>
</evidence>
<organism evidence="7 8">
    <name type="scientific">Bombardia bombarda</name>
    <dbReference type="NCBI Taxonomy" id="252184"/>
    <lineage>
        <taxon>Eukaryota</taxon>
        <taxon>Fungi</taxon>
        <taxon>Dikarya</taxon>
        <taxon>Ascomycota</taxon>
        <taxon>Pezizomycotina</taxon>
        <taxon>Sordariomycetes</taxon>
        <taxon>Sordariomycetidae</taxon>
        <taxon>Sordariales</taxon>
        <taxon>Lasiosphaeriaceae</taxon>
        <taxon>Bombardia</taxon>
    </lineage>
</organism>
<dbReference type="InterPro" id="IPR004855">
    <property type="entry name" value="TFIIA_asu/bsu"/>
</dbReference>
<dbReference type="SUPFAM" id="SSF47396">
    <property type="entry name" value="Transcription factor IIA (TFIIA), alpha-helical domain"/>
    <property type="match status" value="1"/>
</dbReference>
<evidence type="ECO:0000256" key="2">
    <source>
        <dbReference type="ARBA" id="ARBA00010059"/>
    </source>
</evidence>
<dbReference type="PANTHER" id="PTHR12694:SF8">
    <property type="entry name" value="TRANSCRIPTION INITIATION FACTOR IIA SUBUNIT 1"/>
    <property type="match status" value="1"/>
</dbReference>
<feature type="compositionally biased region" description="Acidic residues" evidence="6">
    <location>
        <begin position="386"/>
        <end position="420"/>
    </location>
</feature>
<dbReference type="EMBL" id="JAULSR010000005">
    <property type="protein sequence ID" value="KAK0618030.1"/>
    <property type="molecule type" value="Genomic_DNA"/>
</dbReference>
<proteinExistence type="inferred from homology"/>
<dbReference type="FunFam" id="1.10.287.100:FF:000001">
    <property type="entry name" value="Transcription initiation factor IIA subunit"/>
    <property type="match status" value="1"/>
</dbReference>
<sequence length="467" mass="50996">MSNANVGGVYDHIIQEVINAVRVDFEENGVDDGVLEELKKGWQHKLSQLNVAQFPWDPKPEPTPAAPPLASANVPQPAAAAAAAPAPPAASTYTQSTLSPPTHGQPLSLPAGRNQNSNGVKSDPRIVKNEPVIKQEPGLNGGPAPALHPGYSAASAPPRPGMAAQRAALALESQYGERAAASISAIHSGMAMELNQGGQQQPQQIQQQHPQQQQQQHLQQHLQQQHHVQQQQQHVQHQQHPQQHPQQQQFQQGPRPGQVPQQMTQQQYRQGIASQQQLQAQQRLQAQQAQAQQAQAQQQLRPPNGLPAAQVDGAGDAYDGVLMWRGADGRPVEMGRVEIDNLLHAQMAARAKQMEGGGLMLPLKQATKVRSVASKKRSAGGAQMDGGDDDLKEEELDNDAINSDLDDSEDPNDDDEDDDESMGHMMLCMYDKVQRVKNKWKCTLKDGVLTVNGREYVFHKATGEYEW</sequence>
<dbReference type="Proteomes" id="UP001174934">
    <property type="component" value="Unassembled WGS sequence"/>
</dbReference>
<comment type="similarity">
    <text evidence="2">Belongs to the TFIIA subunit 1 family.</text>
</comment>
<comment type="caution">
    <text evidence="7">The sequence shown here is derived from an EMBL/GenBank/DDBJ whole genome shotgun (WGS) entry which is preliminary data.</text>
</comment>
<dbReference type="SMART" id="SM01371">
    <property type="entry name" value="TFIIA"/>
    <property type="match status" value="1"/>
</dbReference>
<dbReference type="InterPro" id="IPR009088">
    <property type="entry name" value="TFIIA_b-brl"/>
</dbReference>
<dbReference type="FunFam" id="2.30.18.10:FF:000006">
    <property type="entry name" value="Transcription factor TFIIA complex subunit Toa1"/>
    <property type="match status" value="1"/>
</dbReference>
<dbReference type="Gene3D" id="1.10.287.100">
    <property type="match status" value="1"/>
</dbReference>
<evidence type="ECO:0000256" key="1">
    <source>
        <dbReference type="ARBA" id="ARBA00004123"/>
    </source>
</evidence>
<feature type="compositionally biased region" description="Low complexity" evidence="6">
    <location>
        <begin position="196"/>
        <end position="270"/>
    </location>
</feature>
<evidence type="ECO:0000256" key="5">
    <source>
        <dbReference type="ARBA" id="ARBA00074154"/>
    </source>
</evidence>
<name>A0AA39WMK5_9PEZI</name>
<dbReference type="AlphaFoldDB" id="A0AA39WMK5"/>
<keyword evidence="3" id="KW-0804">Transcription</keyword>
<dbReference type="GO" id="GO:0005672">
    <property type="term" value="C:transcription factor TFIIA complex"/>
    <property type="evidence" value="ECO:0007669"/>
    <property type="project" value="InterPro"/>
</dbReference>
<dbReference type="Pfam" id="PF03153">
    <property type="entry name" value="TFIIA"/>
    <property type="match status" value="1"/>
</dbReference>
<keyword evidence="4" id="KW-0539">Nucleus</keyword>
<gene>
    <name evidence="7" type="ORF">B0T17DRAFT_321001</name>
</gene>
<feature type="compositionally biased region" description="Polar residues" evidence="6">
    <location>
        <begin position="91"/>
        <end position="102"/>
    </location>
</feature>
<feature type="compositionally biased region" description="Low complexity" evidence="6">
    <location>
        <begin position="68"/>
        <end position="84"/>
    </location>
</feature>
<dbReference type="GO" id="GO:0006367">
    <property type="term" value="P:transcription initiation at RNA polymerase II promoter"/>
    <property type="evidence" value="ECO:0007669"/>
    <property type="project" value="InterPro"/>
</dbReference>
<keyword evidence="8" id="KW-1185">Reference proteome</keyword>
<feature type="region of interest" description="Disordered" evidence="6">
    <location>
        <begin position="293"/>
        <end position="313"/>
    </location>
</feature>
<evidence type="ECO:0000256" key="3">
    <source>
        <dbReference type="ARBA" id="ARBA00023163"/>
    </source>
</evidence>
<evidence type="ECO:0000256" key="4">
    <source>
        <dbReference type="ARBA" id="ARBA00023242"/>
    </source>
</evidence>
<dbReference type="CDD" id="cd07976">
    <property type="entry name" value="TFIIA_alpha_beta_like"/>
    <property type="match status" value="2"/>
</dbReference>
<feature type="region of interest" description="Disordered" evidence="6">
    <location>
        <begin position="54"/>
        <end position="159"/>
    </location>
</feature>
<dbReference type="SUPFAM" id="SSF50784">
    <property type="entry name" value="Transcription factor IIA (TFIIA), beta-barrel domain"/>
    <property type="match status" value="1"/>
</dbReference>
<dbReference type="PANTHER" id="PTHR12694">
    <property type="entry name" value="TRANSCRIPTION INITIATION FACTOR IIA SUBUNIT 1"/>
    <property type="match status" value="1"/>
</dbReference>
<comment type="subcellular location">
    <subcellularLocation>
        <location evidence="1">Nucleus</location>
    </subcellularLocation>
</comment>
<dbReference type="Gene3D" id="2.30.18.10">
    <property type="entry name" value="Transcription factor IIA (TFIIA), beta-barrel domain"/>
    <property type="match status" value="1"/>
</dbReference>
<evidence type="ECO:0000313" key="8">
    <source>
        <dbReference type="Proteomes" id="UP001174934"/>
    </source>
</evidence>
<evidence type="ECO:0000313" key="7">
    <source>
        <dbReference type="EMBL" id="KAK0618030.1"/>
    </source>
</evidence>
<feature type="region of interest" description="Disordered" evidence="6">
    <location>
        <begin position="372"/>
        <end position="421"/>
    </location>
</feature>
<protein>
    <recommendedName>
        <fullName evidence="5">Transcription initiation factor IIA large subunit</fullName>
    </recommendedName>
</protein>